<proteinExistence type="predicted"/>
<gene>
    <name evidence="1" type="ORF">ElyMa_005547400</name>
</gene>
<reference evidence="1 2" key="1">
    <citation type="journal article" date="2021" name="Elife">
        <title>Chloroplast acquisition without the gene transfer in kleptoplastic sea slugs, Plakobranchus ocellatus.</title>
        <authorList>
            <person name="Maeda T."/>
            <person name="Takahashi S."/>
            <person name="Yoshida T."/>
            <person name="Shimamura S."/>
            <person name="Takaki Y."/>
            <person name="Nagai Y."/>
            <person name="Toyoda A."/>
            <person name="Suzuki Y."/>
            <person name="Arimoto A."/>
            <person name="Ishii H."/>
            <person name="Satoh N."/>
            <person name="Nishiyama T."/>
            <person name="Hasebe M."/>
            <person name="Maruyama T."/>
            <person name="Minagawa J."/>
            <person name="Obokata J."/>
            <person name="Shigenobu S."/>
        </authorList>
    </citation>
    <scope>NUCLEOTIDE SEQUENCE [LARGE SCALE GENOMIC DNA]</scope>
</reference>
<sequence>MDFVFTPGAKTERLQYMRNLRRLQGITWQNRVTNTKVLAQAGMPSLFTIFSQKRLRWLGHVCRMAGRRIPKDFLHGELASGSRRTGRPTLCFKDVCKKDLKTCRIQLAELEVEV</sequence>
<comment type="caution">
    <text evidence="1">The sequence shown here is derived from an EMBL/GenBank/DDBJ whole genome shotgun (WGS) entry which is preliminary data.</text>
</comment>
<protein>
    <submittedName>
        <fullName evidence="1">Uncharacterized protein</fullName>
    </submittedName>
</protein>
<dbReference type="AlphaFoldDB" id="A0AAV4EZ94"/>
<accession>A0AAV4EZ94</accession>
<name>A0AAV4EZ94_9GAST</name>
<dbReference type="EMBL" id="BMAT01011067">
    <property type="protein sequence ID" value="GFR66034.1"/>
    <property type="molecule type" value="Genomic_DNA"/>
</dbReference>
<dbReference type="Proteomes" id="UP000762676">
    <property type="component" value="Unassembled WGS sequence"/>
</dbReference>
<evidence type="ECO:0000313" key="2">
    <source>
        <dbReference type="Proteomes" id="UP000762676"/>
    </source>
</evidence>
<dbReference type="PANTHER" id="PTHR47027:SF20">
    <property type="entry name" value="REVERSE TRANSCRIPTASE-LIKE PROTEIN WITH RNA-DIRECTED DNA POLYMERASE DOMAIN"/>
    <property type="match status" value="1"/>
</dbReference>
<evidence type="ECO:0000313" key="1">
    <source>
        <dbReference type="EMBL" id="GFR66034.1"/>
    </source>
</evidence>
<dbReference type="PANTHER" id="PTHR47027">
    <property type="entry name" value="REVERSE TRANSCRIPTASE DOMAIN-CONTAINING PROTEIN"/>
    <property type="match status" value="1"/>
</dbReference>
<keyword evidence="2" id="KW-1185">Reference proteome</keyword>
<organism evidence="1 2">
    <name type="scientific">Elysia marginata</name>
    <dbReference type="NCBI Taxonomy" id="1093978"/>
    <lineage>
        <taxon>Eukaryota</taxon>
        <taxon>Metazoa</taxon>
        <taxon>Spiralia</taxon>
        <taxon>Lophotrochozoa</taxon>
        <taxon>Mollusca</taxon>
        <taxon>Gastropoda</taxon>
        <taxon>Heterobranchia</taxon>
        <taxon>Euthyneura</taxon>
        <taxon>Panpulmonata</taxon>
        <taxon>Sacoglossa</taxon>
        <taxon>Placobranchoidea</taxon>
        <taxon>Plakobranchidae</taxon>
        <taxon>Elysia</taxon>
    </lineage>
</organism>